<gene>
    <name evidence="3" type="ORF">K435DRAFT_767994</name>
</gene>
<feature type="compositionally biased region" description="Basic and acidic residues" evidence="1">
    <location>
        <begin position="1"/>
        <end position="14"/>
    </location>
</feature>
<dbReference type="SUPFAM" id="SSF56112">
    <property type="entry name" value="Protein kinase-like (PK-like)"/>
    <property type="match status" value="1"/>
</dbReference>
<dbReference type="PANTHER" id="PTHR44329:SF214">
    <property type="entry name" value="PROTEIN KINASE DOMAIN-CONTAINING PROTEIN"/>
    <property type="match status" value="1"/>
</dbReference>
<dbReference type="PROSITE" id="PS50011">
    <property type="entry name" value="PROTEIN_KINASE_DOM"/>
    <property type="match status" value="1"/>
</dbReference>
<dbReference type="InterPro" id="IPR001245">
    <property type="entry name" value="Ser-Thr/Tyr_kinase_cat_dom"/>
</dbReference>
<name>A0A4S8KXF1_DENBC</name>
<feature type="region of interest" description="Disordered" evidence="1">
    <location>
        <begin position="221"/>
        <end position="245"/>
    </location>
</feature>
<organism evidence="3 4">
    <name type="scientific">Dendrothele bispora (strain CBS 962.96)</name>
    <dbReference type="NCBI Taxonomy" id="1314807"/>
    <lineage>
        <taxon>Eukaryota</taxon>
        <taxon>Fungi</taxon>
        <taxon>Dikarya</taxon>
        <taxon>Basidiomycota</taxon>
        <taxon>Agaricomycotina</taxon>
        <taxon>Agaricomycetes</taxon>
        <taxon>Agaricomycetidae</taxon>
        <taxon>Agaricales</taxon>
        <taxon>Agaricales incertae sedis</taxon>
        <taxon>Dendrothele</taxon>
    </lineage>
</organism>
<evidence type="ECO:0000256" key="1">
    <source>
        <dbReference type="SAM" id="MobiDB-lite"/>
    </source>
</evidence>
<accession>A0A4S8KXF1</accession>
<dbReference type="Gene3D" id="1.10.510.10">
    <property type="entry name" value="Transferase(Phosphotransferase) domain 1"/>
    <property type="match status" value="1"/>
</dbReference>
<dbReference type="Pfam" id="PF07714">
    <property type="entry name" value="PK_Tyr_Ser-Thr"/>
    <property type="match status" value="1"/>
</dbReference>
<keyword evidence="3" id="KW-0808">Transferase</keyword>
<dbReference type="GO" id="GO:0005524">
    <property type="term" value="F:ATP binding"/>
    <property type="evidence" value="ECO:0007669"/>
    <property type="project" value="InterPro"/>
</dbReference>
<proteinExistence type="predicted"/>
<dbReference type="InterPro" id="IPR051681">
    <property type="entry name" value="Ser/Thr_Kinases-Pseudokinases"/>
</dbReference>
<feature type="domain" description="Protein kinase" evidence="2">
    <location>
        <begin position="337"/>
        <end position="607"/>
    </location>
</feature>
<sequence length="665" mass="74250">MERIAVERTAEENKLRRKKQKERLAGKVSSDTDLQTFAKLPQSSYTDQTKPKMGLLSLLLNPDHPYRKVHSDGNLAVQGASTIPGPSLTAKCIPAFGEDSVLKTGVSNDQSFESVTSESVAPSQVRWSSMVNHPLVLAKDLTSLLEDVQRRKGGSSKSRQMFRLDVSPSSTPPRTPEPIDTKPRGPSVSSGGSDFDNPFWPEIITEDIGSRGFQRLEPILEDNKSDKRGQEQEEIQDRQLPKSLDFSPGIIEEHTTEIDIVLTRLDDILSNRTRFKNLSAQRGEVAQNLLDRLQALSDYPGICEKQRLRSKIFEAMIHISRNSTLYPTCLSLSNVKKVGDDPIAGGSFGDIWRASVGGQTACMKVIRLFDKSEIDMFLKGFLKEAILWRQLRHPNVLPFLGLYFLDDSRKRICLISPMIENGNLNSYLAKHSEKEVHCVTLAYDVSCGLSYLHKMKIIHGDLKGVCLGANVLITAAGRAAIADFGLSHVADSELHKWASLSTSSHSNKGTTRWLAPECLEGGRVSYASDVYAFACVCYEIFTGLLPFHELKDSAVILKVIRGQRPNRPDNTVHRQLSNSMWTIIQQCWNQEPDNRPEANVLPSRVALANEKVIKPADDWDMSLPTELWSSLRHPELYPTAPDLEELLLRLETDTALEPIRKSVQG</sequence>
<dbReference type="InterPro" id="IPR011009">
    <property type="entry name" value="Kinase-like_dom_sf"/>
</dbReference>
<dbReference type="GO" id="GO:0004674">
    <property type="term" value="F:protein serine/threonine kinase activity"/>
    <property type="evidence" value="ECO:0007669"/>
    <property type="project" value="TreeGrafter"/>
</dbReference>
<evidence type="ECO:0000313" key="3">
    <source>
        <dbReference type="EMBL" id="THU80533.1"/>
    </source>
</evidence>
<dbReference type="AlphaFoldDB" id="A0A4S8KXF1"/>
<reference evidence="3 4" key="1">
    <citation type="journal article" date="2019" name="Nat. Ecol. Evol.">
        <title>Megaphylogeny resolves global patterns of mushroom evolution.</title>
        <authorList>
            <person name="Varga T."/>
            <person name="Krizsan K."/>
            <person name="Foldi C."/>
            <person name="Dima B."/>
            <person name="Sanchez-Garcia M."/>
            <person name="Sanchez-Ramirez S."/>
            <person name="Szollosi G.J."/>
            <person name="Szarkandi J.G."/>
            <person name="Papp V."/>
            <person name="Albert L."/>
            <person name="Andreopoulos W."/>
            <person name="Angelini C."/>
            <person name="Antonin V."/>
            <person name="Barry K.W."/>
            <person name="Bougher N.L."/>
            <person name="Buchanan P."/>
            <person name="Buyck B."/>
            <person name="Bense V."/>
            <person name="Catcheside P."/>
            <person name="Chovatia M."/>
            <person name="Cooper J."/>
            <person name="Damon W."/>
            <person name="Desjardin D."/>
            <person name="Finy P."/>
            <person name="Geml J."/>
            <person name="Haridas S."/>
            <person name="Hughes K."/>
            <person name="Justo A."/>
            <person name="Karasinski D."/>
            <person name="Kautmanova I."/>
            <person name="Kiss B."/>
            <person name="Kocsube S."/>
            <person name="Kotiranta H."/>
            <person name="LaButti K.M."/>
            <person name="Lechner B.E."/>
            <person name="Liimatainen K."/>
            <person name="Lipzen A."/>
            <person name="Lukacs Z."/>
            <person name="Mihaltcheva S."/>
            <person name="Morgado L.N."/>
            <person name="Niskanen T."/>
            <person name="Noordeloos M.E."/>
            <person name="Ohm R.A."/>
            <person name="Ortiz-Santana B."/>
            <person name="Ovrebo C."/>
            <person name="Racz N."/>
            <person name="Riley R."/>
            <person name="Savchenko A."/>
            <person name="Shiryaev A."/>
            <person name="Soop K."/>
            <person name="Spirin V."/>
            <person name="Szebenyi C."/>
            <person name="Tomsovsky M."/>
            <person name="Tulloss R.E."/>
            <person name="Uehling J."/>
            <person name="Grigoriev I.V."/>
            <person name="Vagvolgyi C."/>
            <person name="Papp T."/>
            <person name="Martin F.M."/>
            <person name="Miettinen O."/>
            <person name="Hibbett D.S."/>
            <person name="Nagy L.G."/>
        </authorList>
    </citation>
    <scope>NUCLEOTIDE SEQUENCE [LARGE SCALE GENOMIC DNA]</scope>
    <source>
        <strain evidence="3 4">CBS 962.96</strain>
    </source>
</reference>
<dbReference type="EMBL" id="ML179895">
    <property type="protein sequence ID" value="THU80533.1"/>
    <property type="molecule type" value="Genomic_DNA"/>
</dbReference>
<evidence type="ECO:0000313" key="4">
    <source>
        <dbReference type="Proteomes" id="UP000297245"/>
    </source>
</evidence>
<dbReference type="InterPro" id="IPR000719">
    <property type="entry name" value="Prot_kinase_dom"/>
</dbReference>
<dbReference type="OrthoDB" id="122279at2759"/>
<evidence type="ECO:0000259" key="2">
    <source>
        <dbReference type="PROSITE" id="PS50011"/>
    </source>
</evidence>
<keyword evidence="3" id="KW-0418">Kinase</keyword>
<dbReference type="PANTHER" id="PTHR44329">
    <property type="entry name" value="SERINE/THREONINE-PROTEIN KINASE TNNI3K-RELATED"/>
    <property type="match status" value="1"/>
</dbReference>
<keyword evidence="4" id="KW-1185">Reference proteome</keyword>
<dbReference type="Proteomes" id="UP000297245">
    <property type="component" value="Unassembled WGS sequence"/>
</dbReference>
<protein>
    <submittedName>
        <fullName evidence="3">Kinase-like protein</fullName>
    </submittedName>
</protein>
<feature type="compositionally biased region" description="Basic and acidic residues" evidence="1">
    <location>
        <begin position="221"/>
        <end position="240"/>
    </location>
</feature>
<feature type="region of interest" description="Disordered" evidence="1">
    <location>
        <begin position="1"/>
        <end position="31"/>
    </location>
</feature>
<feature type="region of interest" description="Disordered" evidence="1">
    <location>
        <begin position="149"/>
        <end position="201"/>
    </location>
</feature>